<dbReference type="InterPro" id="IPR006671">
    <property type="entry name" value="Cyclin_N"/>
</dbReference>
<feature type="domain" description="Cyclin N-terminal" evidence="3">
    <location>
        <begin position="117"/>
        <end position="184"/>
    </location>
</feature>
<evidence type="ECO:0000256" key="1">
    <source>
        <dbReference type="ARBA" id="ARBA00022618"/>
    </source>
</evidence>
<dbReference type="Proteomes" id="UP000594263">
    <property type="component" value="Unplaced"/>
</dbReference>
<sequence length="208" mass="23371">MVSTQEIQRRFVSCLSLSAAIATELQSNGFRAGSLPLFCDEPQWSNDDEVDETDDGAGRASLVVVSEEELAALLARRRSRSRRRWVWRKMSRLGLGLVSRQTRGCGVDDESGGASLFLRRHNRPRRGLVRQLTDVTCLSLAAEVEETQSPLLLDLQVEGAKFVFEPKMIQSMELLVLSTLQWRMHPVTPLSLIDHVTRRLRAQTPSPS</sequence>
<dbReference type="InterPro" id="IPR036915">
    <property type="entry name" value="Cyclin-like_sf"/>
</dbReference>
<accession>A0A7N0ZWL3</accession>
<evidence type="ECO:0000259" key="3">
    <source>
        <dbReference type="Pfam" id="PF00134"/>
    </source>
</evidence>
<dbReference type="Pfam" id="PF00134">
    <property type="entry name" value="Cyclin_N"/>
    <property type="match status" value="1"/>
</dbReference>
<keyword evidence="2" id="KW-0131">Cell cycle</keyword>
<dbReference type="InterPro" id="IPR039361">
    <property type="entry name" value="Cyclin"/>
</dbReference>
<dbReference type="Gramene" id="Kaladp0042s0190.1.v1.1">
    <property type="protein sequence ID" value="Kaladp0042s0190.1.v1.1"/>
    <property type="gene ID" value="Kaladp0042s0190.v1.1"/>
</dbReference>
<keyword evidence="1" id="KW-0132">Cell division</keyword>
<organism evidence="4 5">
    <name type="scientific">Kalanchoe fedtschenkoi</name>
    <name type="common">Lavender scallops</name>
    <name type="synonym">South American air plant</name>
    <dbReference type="NCBI Taxonomy" id="63787"/>
    <lineage>
        <taxon>Eukaryota</taxon>
        <taxon>Viridiplantae</taxon>
        <taxon>Streptophyta</taxon>
        <taxon>Embryophyta</taxon>
        <taxon>Tracheophyta</taxon>
        <taxon>Spermatophyta</taxon>
        <taxon>Magnoliopsida</taxon>
        <taxon>eudicotyledons</taxon>
        <taxon>Gunneridae</taxon>
        <taxon>Pentapetalae</taxon>
        <taxon>Saxifragales</taxon>
        <taxon>Crassulaceae</taxon>
        <taxon>Kalanchoe</taxon>
    </lineage>
</organism>
<dbReference type="Gene3D" id="1.10.472.10">
    <property type="entry name" value="Cyclin-like"/>
    <property type="match status" value="2"/>
</dbReference>
<keyword evidence="5" id="KW-1185">Reference proteome</keyword>
<evidence type="ECO:0000313" key="4">
    <source>
        <dbReference type="EnsemblPlants" id="Kaladp0042s0190.1.v1.1"/>
    </source>
</evidence>
<dbReference type="EnsemblPlants" id="Kaladp0042s0190.1.v1.1">
    <property type="protein sequence ID" value="Kaladp0042s0190.1.v1.1"/>
    <property type="gene ID" value="Kaladp0042s0190.v1.1"/>
</dbReference>
<dbReference type="AlphaFoldDB" id="A0A7N0ZWL3"/>
<proteinExistence type="predicted"/>
<name>A0A7N0ZWL3_KALFE</name>
<evidence type="ECO:0000256" key="2">
    <source>
        <dbReference type="ARBA" id="ARBA00023306"/>
    </source>
</evidence>
<dbReference type="SUPFAM" id="SSF47954">
    <property type="entry name" value="Cyclin-like"/>
    <property type="match status" value="1"/>
</dbReference>
<evidence type="ECO:0000313" key="5">
    <source>
        <dbReference type="Proteomes" id="UP000594263"/>
    </source>
</evidence>
<dbReference type="GO" id="GO:0051301">
    <property type="term" value="P:cell division"/>
    <property type="evidence" value="ECO:0007669"/>
    <property type="project" value="UniProtKB-KW"/>
</dbReference>
<protein>
    <recommendedName>
        <fullName evidence="3">Cyclin N-terminal domain-containing protein</fullName>
    </recommendedName>
</protein>
<reference evidence="4" key="1">
    <citation type="submission" date="2021-01" db="UniProtKB">
        <authorList>
            <consortium name="EnsemblPlants"/>
        </authorList>
    </citation>
    <scope>IDENTIFICATION</scope>
</reference>
<dbReference type="PANTHER" id="PTHR10177">
    <property type="entry name" value="CYCLINS"/>
    <property type="match status" value="1"/>
</dbReference>